<proteinExistence type="predicted"/>
<dbReference type="EMBL" id="JAFBCF010000001">
    <property type="protein sequence ID" value="MBM7800313.1"/>
    <property type="molecule type" value="Genomic_DNA"/>
</dbReference>
<accession>A0ABS2RNS0</accession>
<dbReference type="Proteomes" id="UP000704762">
    <property type="component" value="Unassembled WGS sequence"/>
</dbReference>
<evidence type="ECO:0000313" key="2">
    <source>
        <dbReference type="Proteomes" id="UP000704762"/>
    </source>
</evidence>
<name>A0ABS2RNS0_9ACTN</name>
<sequence length="363" mass="39364">MTRRTLEIESLADFDAHLAATRSLHGWFIQSVDLTGRVAELRAVDPHGAVFLGCELSDAQAVDLRTRGAMLFPRLPDLPFDPYRPGLYDAAELYGGGPYAESVDAAIYAWSQSGQHTLDRTLAAALHDHAITDALDEEMARIPAGDAVGVMGGHTLLRDGADYRLAAQLGCRLATAGKTVVTGGGPGAMEAANFGAYLSPWPDRLDEALGILAEIPSYRPRVDAWAAQAFRVRDRWPLARAGSSIGIPTWFYGHEPSNPFATRIAKYFTNALREDSLLQRCGGGIIYLPGAAGTVQEIFQAVTENFYAADDTQVTPMVLVGRDYWTEEFPAWPLLQRLGHRRPMAASIHCVEDIAAAAEIVLG</sequence>
<evidence type="ECO:0000313" key="1">
    <source>
        <dbReference type="EMBL" id="MBM7800313.1"/>
    </source>
</evidence>
<dbReference type="InterPro" id="IPR052341">
    <property type="entry name" value="LOG_family_nucleotidases"/>
</dbReference>
<protein>
    <submittedName>
        <fullName evidence="1">Rossmann-fold nucleotide-binding protein</fullName>
    </submittedName>
</protein>
<keyword evidence="2" id="KW-1185">Reference proteome</keyword>
<gene>
    <name evidence="1" type="ORF">JOE57_003234</name>
</gene>
<dbReference type="SUPFAM" id="SSF102405">
    <property type="entry name" value="MCP/YpsA-like"/>
    <property type="match status" value="1"/>
</dbReference>
<reference evidence="1 2" key="1">
    <citation type="submission" date="2021-01" db="EMBL/GenBank/DDBJ databases">
        <title>Sequencing the genomes of 1000 actinobacteria strains.</title>
        <authorList>
            <person name="Klenk H.-P."/>
        </authorList>
    </citation>
    <scope>NUCLEOTIDE SEQUENCE [LARGE SCALE GENOMIC DNA]</scope>
    <source>
        <strain evidence="1 2">DSM 18662</strain>
    </source>
</reference>
<dbReference type="PANTHER" id="PTHR43393">
    <property type="entry name" value="CYTOKININ RIBOSIDE 5'-MONOPHOSPHATE PHOSPHORIBOHYDROLASE"/>
    <property type="match status" value="1"/>
</dbReference>
<comment type="caution">
    <text evidence="1">The sequence shown here is derived from an EMBL/GenBank/DDBJ whole genome shotgun (WGS) entry which is preliminary data.</text>
</comment>
<dbReference type="RefSeq" id="WP_204919600.1">
    <property type="nucleotide sequence ID" value="NZ_BAAAQP010000003.1"/>
</dbReference>
<dbReference type="PANTHER" id="PTHR43393:SF3">
    <property type="entry name" value="LYSINE DECARBOXYLASE-LIKE PROTEIN"/>
    <property type="match status" value="1"/>
</dbReference>
<dbReference type="Gene3D" id="3.40.50.450">
    <property type="match status" value="1"/>
</dbReference>
<organism evidence="1 2">
    <name type="scientific">Microlunatus panaciterrae</name>
    <dbReference type="NCBI Taxonomy" id="400768"/>
    <lineage>
        <taxon>Bacteria</taxon>
        <taxon>Bacillati</taxon>
        <taxon>Actinomycetota</taxon>
        <taxon>Actinomycetes</taxon>
        <taxon>Propionibacteriales</taxon>
        <taxon>Propionibacteriaceae</taxon>
        <taxon>Microlunatus</taxon>
    </lineage>
</organism>